<evidence type="ECO:0000256" key="7">
    <source>
        <dbReference type="ARBA" id="ARBA00022692"/>
    </source>
</evidence>
<dbReference type="PANTHER" id="PTHR34220:SF7">
    <property type="entry name" value="SENSOR HISTIDINE KINASE YPDA"/>
    <property type="match status" value="1"/>
</dbReference>
<evidence type="ECO:0000256" key="12">
    <source>
        <dbReference type="ARBA" id="ARBA00023012"/>
    </source>
</evidence>
<dbReference type="InterPro" id="IPR004358">
    <property type="entry name" value="Sig_transdc_His_kin-like_C"/>
</dbReference>
<sequence>MLNRLREYFTFRSFRHKLMFASIVCIVLPSVLSFSIYNYLTEGAVRKQAVYNSQESLKLVDGYVANLLKSMLNIANMIQMDSDMNSYFKQRVYGQAQKWDSYTRFTAEDRVRKQLVSLAYAGIWGRESRNSYVTVLLNDGTYFTSYPTDEYDPLDLTKEPWFTELQSLRGFQSHWISSTPTLFASEKKSNPYQISVVRTLRGDASDIYGIVIVTIMENQVNQMFERLVQKEEVMMVDGSNRIISHRDSSKIGQTVSFLNNHEPRAASEIIPIEHENYLVTELPTQFAGWKLVSMQPYESAIVDINSIFTKVFVFQLASFLMFLLLLIYLMRKFTIPLVRLGKVAATVQRGNLDVRSNIRGPDEIGRLGYSFDQMLDKVKEMILEVSATQARKRKAELAMLQAQISPHFLFNVLNSIRMKIMYRGDHESAEMVGSLSKLLRMTISQDKNDIPLHEEIELVTDYMKLMNMRQKEKAELQVAVAAEALLVKVPRFCLQPLIENAIIHGLNRRAGTIRVEADMGERVLQLSVKDSGTGMNAEELEALRLKIVTAQSDENEARKEHGGYFSGIGLANVYERMKMTFGEAFRMHIQSAEGEGTAIIMSIPREEA</sequence>
<evidence type="ECO:0000256" key="14">
    <source>
        <dbReference type="SAM" id="Phobius"/>
    </source>
</evidence>
<evidence type="ECO:0000259" key="15">
    <source>
        <dbReference type="PROSITE" id="PS50109"/>
    </source>
</evidence>
<dbReference type="InterPro" id="IPR005467">
    <property type="entry name" value="His_kinase_dom"/>
</dbReference>
<dbReference type="Pfam" id="PF02743">
    <property type="entry name" value="dCache_1"/>
    <property type="match status" value="1"/>
</dbReference>
<comment type="subcellular location">
    <subcellularLocation>
        <location evidence="2">Cell membrane</location>
        <topology evidence="2">Multi-pass membrane protein</topology>
    </subcellularLocation>
</comment>
<dbReference type="InterPro" id="IPR050640">
    <property type="entry name" value="Bact_2-comp_sensor_kinase"/>
</dbReference>
<dbReference type="SMART" id="SM00304">
    <property type="entry name" value="HAMP"/>
    <property type="match status" value="1"/>
</dbReference>
<evidence type="ECO:0000313" key="17">
    <source>
        <dbReference type="EMBL" id="MFC0215396.1"/>
    </source>
</evidence>
<evidence type="ECO:0000256" key="11">
    <source>
        <dbReference type="ARBA" id="ARBA00022989"/>
    </source>
</evidence>
<keyword evidence="4" id="KW-1003">Cell membrane</keyword>
<accession>A0ABV6DRW5</accession>
<dbReference type="InterPro" id="IPR003660">
    <property type="entry name" value="HAMP_dom"/>
</dbReference>
<dbReference type="SMART" id="SM00387">
    <property type="entry name" value="HATPase_c"/>
    <property type="match status" value="1"/>
</dbReference>
<dbReference type="InterPro" id="IPR036890">
    <property type="entry name" value="HATPase_C_sf"/>
</dbReference>
<keyword evidence="6 17" id="KW-0808">Transferase</keyword>
<dbReference type="GO" id="GO:0004673">
    <property type="term" value="F:protein histidine kinase activity"/>
    <property type="evidence" value="ECO:0007669"/>
    <property type="project" value="UniProtKB-EC"/>
</dbReference>
<dbReference type="Pfam" id="PF00672">
    <property type="entry name" value="HAMP"/>
    <property type="match status" value="1"/>
</dbReference>
<dbReference type="CDD" id="cd06225">
    <property type="entry name" value="HAMP"/>
    <property type="match status" value="1"/>
</dbReference>
<dbReference type="Gene3D" id="3.30.565.10">
    <property type="entry name" value="Histidine kinase-like ATPase, C-terminal domain"/>
    <property type="match status" value="1"/>
</dbReference>
<keyword evidence="12" id="KW-0902">Two-component regulatory system</keyword>
<keyword evidence="5" id="KW-0597">Phosphoprotein</keyword>
<feature type="domain" description="HAMP" evidence="16">
    <location>
        <begin position="331"/>
        <end position="383"/>
    </location>
</feature>
<dbReference type="EMBL" id="JBHLWN010000093">
    <property type="protein sequence ID" value="MFC0215396.1"/>
    <property type="molecule type" value="Genomic_DNA"/>
</dbReference>
<evidence type="ECO:0000259" key="16">
    <source>
        <dbReference type="PROSITE" id="PS50885"/>
    </source>
</evidence>
<dbReference type="InterPro" id="IPR003594">
    <property type="entry name" value="HATPase_dom"/>
</dbReference>
<dbReference type="Pfam" id="PF06580">
    <property type="entry name" value="His_kinase"/>
    <property type="match status" value="1"/>
</dbReference>
<evidence type="ECO:0000256" key="2">
    <source>
        <dbReference type="ARBA" id="ARBA00004651"/>
    </source>
</evidence>
<dbReference type="Pfam" id="PF02518">
    <property type="entry name" value="HATPase_c"/>
    <property type="match status" value="1"/>
</dbReference>
<evidence type="ECO:0000256" key="1">
    <source>
        <dbReference type="ARBA" id="ARBA00000085"/>
    </source>
</evidence>
<keyword evidence="18" id="KW-1185">Reference proteome</keyword>
<dbReference type="SUPFAM" id="SSF158472">
    <property type="entry name" value="HAMP domain-like"/>
    <property type="match status" value="1"/>
</dbReference>
<evidence type="ECO:0000256" key="13">
    <source>
        <dbReference type="ARBA" id="ARBA00023136"/>
    </source>
</evidence>
<dbReference type="Gene3D" id="3.30.450.20">
    <property type="entry name" value="PAS domain"/>
    <property type="match status" value="1"/>
</dbReference>
<dbReference type="InterPro" id="IPR010559">
    <property type="entry name" value="Sig_transdc_His_kin_internal"/>
</dbReference>
<comment type="caution">
    <text evidence="17">The sequence shown here is derived from an EMBL/GenBank/DDBJ whole genome shotgun (WGS) entry which is preliminary data.</text>
</comment>
<dbReference type="EC" id="2.7.13.3" evidence="3"/>
<dbReference type="PRINTS" id="PR00344">
    <property type="entry name" value="BCTRLSENSOR"/>
</dbReference>
<evidence type="ECO:0000256" key="10">
    <source>
        <dbReference type="ARBA" id="ARBA00022840"/>
    </source>
</evidence>
<keyword evidence="9 17" id="KW-0418">Kinase</keyword>
<evidence type="ECO:0000256" key="3">
    <source>
        <dbReference type="ARBA" id="ARBA00012438"/>
    </source>
</evidence>
<dbReference type="Proteomes" id="UP001589776">
    <property type="component" value="Unassembled WGS sequence"/>
</dbReference>
<dbReference type="InterPro" id="IPR033479">
    <property type="entry name" value="dCache_1"/>
</dbReference>
<evidence type="ECO:0000313" key="18">
    <source>
        <dbReference type="Proteomes" id="UP001589776"/>
    </source>
</evidence>
<keyword evidence="7 14" id="KW-0812">Transmembrane</keyword>
<dbReference type="PROSITE" id="PS50885">
    <property type="entry name" value="HAMP"/>
    <property type="match status" value="1"/>
</dbReference>
<organism evidence="17 18">
    <name type="scientific">Paenibacillus chartarius</name>
    <dbReference type="NCBI Taxonomy" id="747481"/>
    <lineage>
        <taxon>Bacteria</taxon>
        <taxon>Bacillati</taxon>
        <taxon>Bacillota</taxon>
        <taxon>Bacilli</taxon>
        <taxon>Bacillales</taxon>
        <taxon>Paenibacillaceae</taxon>
        <taxon>Paenibacillus</taxon>
    </lineage>
</organism>
<feature type="domain" description="Histidine kinase" evidence="15">
    <location>
        <begin position="494"/>
        <end position="607"/>
    </location>
</feature>
<evidence type="ECO:0000256" key="9">
    <source>
        <dbReference type="ARBA" id="ARBA00022777"/>
    </source>
</evidence>
<dbReference type="RefSeq" id="WP_377472846.1">
    <property type="nucleotide sequence ID" value="NZ_JBHLWN010000093.1"/>
</dbReference>
<name>A0ABV6DRW5_9BACL</name>
<protein>
    <recommendedName>
        <fullName evidence="3">histidine kinase</fullName>
        <ecNumber evidence="3">2.7.13.3</ecNumber>
    </recommendedName>
</protein>
<comment type="catalytic activity">
    <reaction evidence="1">
        <text>ATP + protein L-histidine = ADP + protein N-phospho-L-histidine.</text>
        <dbReference type="EC" id="2.7.13.3"/>
    </reaction>
</comment>
<keyword evidence="13 14" id="KW-0472">Membrane</keyword>
<evidence type="ECO:0000256" key="4">
    <source>
        <dbReference type="ARBA" id="ARBA00022475"/>
    </source>
</evidence>
<keyword evidence="11 14" id="KW-1133">Transmembrane helix</keyword>
<dbReference type="SUPFAM" id="SSF55874">
    <property type="entry name" value="ATPase domain of HSP90 chaperone/DNA topoisomerase II/histidine kinase"/>
    <property type="match status" value="1"/>
</dbReference>
<keyword evidence="10" id="KW-0067">ATP-binding</keyword>
<evidence type="ECO:0000256" key="5">
    <source>
        <dbReference type="ARBA" id="ARBA00022553"/>
    </source>
</evidence>
<evidence type="ECO:0000256" key="8">
    <source>
        <dbReference type="ARBA" id="ARBA00022741"/>
    </source>
</evidence>
<keyword evidence="8" id="KW-0547">Nucleotide-binding</keyword>
<evidence type="ECO:0000256" key="6">
    <source>
        <dbReference type="ARBA" id="ARBA00022679"/>
    </source>
</evidence>
<feature type="transmembrane region" description="Helical" evidence="14">
    <location>
        <begin position="311"/>
        <end position="330"/>
    </location>
</feature>
<dbReference type="Gene3D" id="1.10.8.500">
    <property type="entry name" value="HAMP domain in histidine kinase"/>
    <property type="match status" value="1"/>
</dbReference>
<dbReference type="PANTHER" id="PTHR34220">
    <property type="entry name" value="SENSOR HISTIDINE KINASE YPDA"/>
    <property type="match status" value="1"/>
</dbReference>
<proteinExistence type="predicted"/>
<gene>
    <name evidence="17" type="ORF">ACFFK0_23665</name>
</gene>
<reference evidence="17 18" key="1">
    <citation type="submission" date="2024-09" db="EMBL/GenBank/DDBJ databases">
        <authorList>
            <person name="Sun Q."/>
            <person name="Mori K."/>
        </authorList>
    </citation>
    <scope>NUCLEOTIDE SEQUENCE [LARGE SCALE GENOMIC DNA]</scope>
    <source>
        <strain evidence="17 18">CCM 7759</strain>
    </source>
</reference>
<dbReference type="PROSITE" id="PS50109">
    <property type="entry name" value="HIS_KIN"/>
    <property type="match status" value="1"/>
</dbReference>